<dbReference type="Proteomes" id="UP001349994">
    <property type="component" value="Unassembled WGS sequence"/>
</dbReference>
<accession>A0ABU6IEP9</accession>
<feature type="region of interest" description="Disordered" evidence="1">
    <location>
        <begin position="1"/>
        <end position="27"/>
    </location>
</feature>
<dbReference type="Gene3D" id="3.40.30.10">
    <property type="entry name" value="Glutaredoxin"/>
    <property type="match status" value="1"/>
</dbReference>
<evidence type="ECO:0000313" key="4">
    <source>
        <dbReference type="EMBL" id="MEC4174909.1"/>
    </source>
</evidence>
<dbReference type="PANTHER" id="PTHR42852:SF13">
    <property type="entry name" value="PROTEIN DIPZ"/>
    <property type="match status" value="1"/>
</dbReference>
<keyword evidence="5" id="KW-1185">Reference proteome</keyword>
<feature type="domain" description="Thioredoxin" evidence="3">
    <location>
        <begin position="122"/>
        <end position="263"/>
    </location>
</feature>
<dbReference type="InterPro" id="IPR036249">
    <property type="entry name" value="Thioredoxin-like_sf"/>
</dbReference>
<feature type="region of interest" description="Disordered" evidence="1">
    <location>
        <begin position="83"/>
        <end position="109"/>
    </location>
</feature>
<dbReference type="EMBL" id="JAYMFF010000002">
    <property type="protein sequence ID" value="MEC4174909.1"/>
    <property type="molecule type" value="Genomic_DNA"/>
</dbReference>
<feature type="transmembrane region" description="Helical" evidence="2">
    <location>
        <begin position="56"/>
        <end position="77"/>
    </location>
</feature>
<dbReference type="InterPro" id="IPR000866">
    <property type="entry name" value="AhpC/TSA"/>
</dbReference>
<evidence type="ECO:0000256" key="1">
    <source>
        <dbReference type="SAM" id="MobiDB-lite"/>
    </source>
</evidence>
<keyword evidence="2" id="KW-0472">Membrane</keyword>
<name>A0ABU6IEP9_9ACTN</name>
<dbReference type="PROSITE" id="PS00194">
    <property type="entry name" value="THIOREDOXIN_1"/>
    <property type="match status" value="1"/>
</dbReference>
<dbReference type="CDD" id="cd02966">
    <property type="entry name" value="TlpA_like_family"/>
    <property type="match status" value="1"/>
</dbReference>
<dbReference type="InterPro" id="IPR050553">
    <property type="entry name" value="Thioredoxin_ResA/DsbE_sf"/>
</dbReference>
<evidence type="ECO:0000313" key="5">
    <source>
        <dbReference type="Proteomes" id="UP001349994"/>
    </source>
</evidence>
<sequence length="267" mass="27604">MSENEKPQGTGETTPQSPEERGQQIGATLAAVEEAEARRAATPAGEQADRKTHRGVIIAVVAFAVLLIGAGVAYNALVPGAEPSLSGGNVVTTTEVPTDDTDPNGNGANAAEVGTTEADADDTNATAAPEFTMSDAEGQTLTLADFRGKPVLLNFWASWCGPCTSEMPAIQDAFQKYGDQVQFVAVNMTGMGGETEEAASALIQQNGYTFPVYYDVDNSAAVAFGVTSIPQTYLIDADGNIVAGVRGAMSESVLEEGIQMLTDGATS</sequence>
<organism evidence="4 5">
    <name type="scientific">Adlercreutzia wanghongyangiae</name>
    <dbReference type="NCBI Taxonomy" id="3111451"/>
    <lineage>
        <taxon>Bacteria</taxon>
        <taxon>Bacillati</taxon>
        <taxon>Actinomycetota</taxon>
        <taxon>Coriobacteriia</taxon>
        <taxon>Eggerthellales</taxon>
        <taxon>Eggerthellaceae</taxon>
        <taxon>Adlercreutzia</taxon>
    </lineage>
</organism>
<dbReference type="RefSeq" id="WP_338208365.1">
    <property type="nucleotide sequence ID" value="NZ_JAYMFF010000002.1"/>
</dbReference>
<dbReference type="SUPFAM" id="SSF52833">
    <property type="entry name" value="Thioredoxin-like"/>
    <property type="match status" value="1"/>
</dbReference>
<gene>
    <name evidence="4" type="ORF">VIN30_00390</name>
</gene>
<keyword evidence="2" id="KW-0812">Transmembrane</keyword>
<keyword evidence="2" id="KW-1133">Transmembrane helix</keyword>
<protein>
    <submittedName>
        <fullName evidence="4">TlpA disulfide reductase family protein</fullName>
    </submittedName>
</protein>
<dbReference type="InterPro" id="IPR017937">
    <property type="entry name" value="Thioredoxin_CS"/>
</dbReference>
<dbReference type="Pfam" id="PF00578">
    <property type="entry name" value="AhpC-TSA"/>
    <property type="match status" value="1"/>
</dbReference>
<reference evidence="4 5" key="1">
    <citation type="submission" date="2024-01" db="EMBL/GenBank/DDBJ databases">
        <title>novel species in genus Adlercreutzia.</title>
        <authorList>
            <person name="Liu X."/>
        </authorList>
    </citation>
    <scope>NUCLEOTIDE SEQUENCE [LARGE SCALE GENOMIC DNA]</scope>
    <source>
        <strain evidence="4 5">R7</strain>
    </source>
</reference>
<dbReference type="PANTHER" id="PTHR42852">
    <property type="entry name" value="THIOL:DISULFIDE INTERCHANGE PROTEIN DSBE"/>
    <property type="match status" value="1"/>
</dbReference>
<comment type="caution">
    <text evidence="4">The sequence shown here is derived from an EMBL/GenBank/DDBJ whole genome shotgun (WGS) entry which is preliminary data.</text>
</comment>
<evidence type="ECO:0000256" key="2">
    <source>
        <dbReference type="SAM" id="Phobius"/>
    </source>
</evidence>
<evidence type="ECO:0000259" key="3">
    <source>
        <dbReference type="PROSITE" id="PS51352"/>
    </source>
</evidence>
<proteinExistence type="predicted"/>
<dbReference type="PROSITE" id="PS51352">
    <property type="entry name" value="THIOREDOXIN_2"/>
    <property type="match status" value="1"/>
</dbReference>
<dbReference type="InterPro" id="IPR013766">
    <property type="entry name" value="Thioredoxin_domain"/>
</dbReference>